<dbReference type="OrthoDB" id="3093324at2759"/>
<protein>
    <submittedName>
        <fullName evidence="1">Uncharacterized protein</fullName>
    </submittedName>
</protein>
<feature type="non-terminal residue" evidence="1">
    <location>
        <position position="1"/>
    </location>
</feature>
<keyword evidence="2" id="KW-1185">Reference proteome</keyword>
<name>A0A9P5PQ39_9AGAR</name>
<reference evidence="1" key="1">
    <citation type="submission" date="2020-11" db="EMBL/GenBank/DDBJ databases">
        <authorList>
            <consortium name="DOE Joint Genome Institute"/>
            <person name="Ahrendt S."/>
            <person name="Riley R."/>
            <person name="Andreopoulos W."/>
            <person name="Labutti K."/>
            <person name="Pangilinan J."/>
            <person name="Ruiz-Duenas F.J."/>
            <person name="Barrasa J.M."/>
            <person name="Sanchez-Garcia M."/>
            <person name="Camarero S."/>
            <person name="Miyauchi S."/>
            <person name="Serrano A."/>
            <person name="Linde D."/>
            <person name="Babiker R."/>
            <person name="Drula E."/>
            <person name="Ayuso-Fernandez I."/>
            <person name="Pacheco R."/>
            <person name="Padilla G."/>
            <person name="Ferreira P."/>
            <person name="Barriuso J."/>
            <person name="Kellner H."/>
            <person name="Castanera R."/>
            <person name="Alfaro M."/>
            <person name="Ramirez L."/>
            <person name="Pisabarro A.G."/>
            <person name="Kuo A."/>
            <person name="Tritt A."/>
            <person name="Lipzen A."/>
            <person name="He G."/>
            <person name="Yan M."/>
            <person name="Ng V."/>
            <person name="Cullen D."/>
            <person name="Martin F."/>
            <person name="Rosso M.-N."/>
            <person name="Henrissat B."/>
            <person name="Hibbett D."/>
            <person name="Martinez A.T."/>
            <person name="Grigoriev I.V."/>
        </authorList>
    </citation>
    <scope>NUCLEOTIDE SEQUENCE</scope>
    <source>
        <strain evidence="1">AH 40177</strain>
    </source>
</reference>
<sequence>YSNYRHFYILYTVCMGFGFDISTSQMDKVVTMHNGMTLTLANIYSWMDINPGTFSNKRPRLHQLHTIFEELQELVDSGLATPDLQASYRLWYPY</sequence>
<comment type="caution">
    <text evidence="1">The sequence shown here is derived from an EMBL/GenBank/DDBJ whole genome shotgun (WGS) entry which is preliminary data.</text>
</comment>
<dbReference type="AlphaFoldDB" id="A0A9P5PQ39"/>
<feature type="non-terminal residue" evidence="1">
    <location>
        <position position="94"/>
    </location>
</feature>
<dbReference type="Proteomes" id="UP000772434">
    <property type="component" value="Unassembled WGS sequence"/>
</dbReference>
<dbReference type="EMBL" id="JADNRY010000074">
    <property type="protein sequence ID" value="KAF9067346.1"/>
    <property type="molecule type" value="Genomic_DNA"/>
</dbReference>
<gene>
    <name evidence="1" type="ORF">BDP27DRAFT_1196812</name>
</gene>
<proteinExistence type="predicted"/>
<accession>A0A9P5PQ39</accession>
<organism evidence="1 2">
    <name type="scientific">Rhodocollybia butyracea</name>
    <dbReference type="NCBI Taxonomy" id="206335"/>
    <lineage>
        <taxon>Eukaryota</taxon>
        <taxon>Fungi</taxon>
        <taxon>Dikarya</taxon>
        <taxon>Basidiomycota</taxon>
        <taxon>Agaricomycotina</taxon>
        <taxon>Agaricomycetes</taxon>
        <taxon>Agaricomycetidae</taxon>
        <taxon>Agaricales</taxon>
        <taxon>Marasmiineae</taxon>
        <taxon>Omphalotaceae</taxon>
        <taxon>Rhodocollybia</taxon>
    </lineage>
</organism>
<evidence type="ECO:0000313" key="2">
    <source>
        <dbReference type="Proteomes" id="UP000772434"/>
    </source>
</evidence>
<evidence type="ECO:0000313" key="1">
    <source>
        <dbReference type="EMBL" id="KAF9067346.1"/>
    </source>
</evidence>